<evidence type="ECO:0000256" key="11">
    <source>
        <dbReference type="RuleBase" id="RU003357"/>
    </source>
</evidence>
<comment type="subcellular location">
    <subcellularLocation>
        <location evidence="1 10">Cell outer membrane</location>
        <topology evidence="1 10">Multi-pass membrane protein</topology>
    </subcellularLocation>
</comment>
<keyword evidence="12" id="KW-0732">Signal</keyword>
<dbReference type="InterPro" id="IPR037066">
    <property type="entry name" value="Plug_dom_sf"/>
</dbReference>
<evidence type="ECO:0000313" key="16">
    <source>
        <dbReference type="Proteomes" id="UP000634919"/>
    </source>
</evidence>
<keyword evidence="16" id="KW-1185">Reference proteome</keyword>
<feature type="signal peptide" evidence="12">
    <location>
        <begin position="1"/>
        <end position="33"/>
    </location>
</feature>
<dbReference type="InterPro" id="IPR039426">
    <property type="entry name" value="TonB-dep_rcpt-like"/>
</dbReference>
<reference evidence="15 16" key="1">
    <citation type="submission" date="2020-08" db="EMBL/GenBank/DDBJ databases">
        <title>A Genomic Blueprint of the Chicken Gut Microbiome.</title>
        <authorList>
            <person name="Gilroy R."/>
            <person name="Ravi A."/>
            <person name="Getino M."/>
            <person name="Pursley I."/>
            <person name="Horton D.L."/>
            <person name="Alikhan N.-F."/>
            <person name="Baker D."/>
            <person name="Gharbi K."/>
            <person name="Hall N."/>
            <person name="Watson M."/>
            <person name="Adriaenssens E.M."/>
            <person name="Foster-Nyarko E."/>
            <person name="Jarju S."/>
            <person name="Secka A."/>
            <person name="Antonio M."/>
            <person name="Oren A."/>
            <person name="Chaudhuri R."/>
            <person name="La Ragione R.M."/>
            <person name="Hildebrand F."/>
            <person name="Pallen M.J."/>
        </authorList>
    </citation>
    <scope>NUCLEOTIDE SEQUENCE [LARGE SCALE GENOMIC DNA]</scope>
    <source>
        <strain evidence="15 16">Sa2CVA6</strain>
    </source>
</reference>
<gene>
    <name evidence="15" type="ORF">H9646_13040</name>
</gene>
<dbReference type="PANTHER" id="PTHR30069:SF49">
    <property type="entry name" value="OUTER MEMBRANE PROTEIN C"/>
    <property type="match status" value="1"/>
</dbReference>
<dbReference type="Pfam" id="PF07715">
    <property type="entry name" value="Plug"/>
    <property type="match status" value="1"/>
</dbReference>
<dbReference type="Gene3D" id="2.40.170.20">
    <property type="entry name" value="TonB-dependent receptor, beta-barrel domain"/>
    <property type="match status" value="1"/>
</dbReference>
<accession>A0ABR8SD40</accession>
<dbReference type="SUPFAM" id="SSF56935">
    <property type="entry name" value="Porins"/>
    <property type="match status" value="1"/>
</dbReference>
<dbReference type="InterPro" id="IPR000531">
    <property type="entry name" value="Beta-barrel_TonB"/>
</dbReference>
<dbReference type="InterPro" id="IPR010100">
    <property type="entry name" value="TonB-dep_Cu_rcpt"/>
</dbReference>
<organism evidence="15 16">
    <name type="scientific">Comamonas avium</name>
    <dbReference type="NCBI Taxonomy" id="2762231"/>
    <lineage>
        <taxon>Bacteria</taxon>
        <taxon>Pseudomonadati</taxon>
        <taxon>Pseudomonadota</taxon>
        <taxon>Betaproteobacteria</taxon>
        <taxon>Burkholderiales</taxon>
        <taxon>Comamonadaceae</taxon>
        <taxon>Comamonas</taxon>
    </lineage>
</organism>
<evidence type="ECO:0000256" key="9">
    <source>
        <dbReference type="ARBA" id="ARBA00023237"/>
    </source>
</evidence>
<keyword evidence="6 11" id="KW-0798">TonB box</keyword>
<evidence type="ECO:0000256" key="8">
    <source>
        <dbReference type="ARBA" id="ARBA00023170"/>
    </source>
</evidence>
<comment type="similarity">
    <text evidence="2 10 11">Belongs to the TonB-dependent receptor family.</text>
</comment>
<sequence length="677" mass="73850">MNKQFWAPRGPLTPGVCVWACASVFSMASVSRAAMPVEQGERLPEVVVTAIHDHSFAQVVTDPKQPRQPIPASDAADYLKSIPGFSAIRSGGSNSDPVFRGQFGSRLPLLTNGSQLMGACPSRMDAPSSYISPETYDQLTLVKGPQTVLWGPGASAGVVRFDRLPPEFTEPGARGSASVLGASHGRNDQRVELELGNASMFARMSANRAHSQDYQDGAGRRVPSAYEKWNTDVALGWTPDAQTLLELSAGAGDGEARYGARGMDGTQFRRESWGLRFEKRQINSWLSKVEAQLYHHNADHVMDNFKLRTPPASGMMAGGMASNVRRITTGGRVAATVQPAAQWELTTGMDMYTSPHDKRTGTPLLPFQTKERVRDAKFSNWGWFAELGWQASVQTRWVGGLRLDQAKAQRYGTAQVDTRSSSAMPSGFLRWEHVAADGTTVYAGVGHVQRFPDYWELISPGNSAVGKGNAFVTLKPEKTTQLDVGAQWKSDKAQAWVSAYMGVVQDYILLNYPGMTSSVRNVDARTAGLELGGSYRLTQSWTGQATLAGTWSDNRTDHRPLPQIPPAELRLGLDYAQDAWTAGALWRLVPGQHRYSLDEGNIVGRDLGASSGFGTLAINASYRVNSHLKLLAGVDNLFDKDYAEHLNLAGNAGFGYPGFARLQEPGRTVWVRADFQF</sequence>
<evidence type="ECO:0000256" key="6">
    <source>
        <dbReference type="ARBA" id="ARBA00023077"/>
    </source>
</evidence>
<keyword evidence="9 10" id="KW-0998">Cell outer membrane</keyword>
<keyword evidence="5 10" id="KW-0812">Transmembrane</keyword>
<name>A0ABR8SD40_9BURK</name>
<protein>
    <submittedName>
        <fullName evidence="15">TonB-dependent copper receptor</fullName>
    </submittedName>
</protein>
<dbReference type="PROSITE" id="PS52016">
    <property type="entry name" value="TONB_DEPENDENT_REC_3"/>
    <property type="match status" value="1"/>
</dbReference>
<keyword evidence="8 15" id="KW-0675">Receptor</keyword>
<feature type="domain" description="TonB-dependent receptor-like beta-barrel" evidence="13">
    <location>
        <begin position="213"/>
        <end position="637"/>
    </location>
</feature>
<dbReference type="InterPro" id="IPR036942">
    <property type="entry name" value="Beta-barrel_TonB_sf"/>
</dbReference>
<evidence type="ECO:0000256" key="5">
    <source>
        <dbReference type="ARBA" id="ARBA00022692"/>
    </source>
</evidence>
<evidence type="ECO:0000256" key="2">
    <source>
        <dbReference type="ARBA" id="ARBA00009810"/>
    </source>
</evidence>
<dbReference type="Gene3D" id="2.170.130.10">
    <property type="entry name" value="TonB-dependent receptor, plug domain"/>
    <property type="match status" value="1"/>
</dbReference>
<feature type="chain" id="PRO_5047249305" evidence="12">
    <location>
        <begin position="34"/>
        <end position="677"/>
    </location>
</feature>
<dbReference type="Proteomes" id="UP000634919">
    <property type="component" value="Unassembled WGS sequence"/>
</dbReference>
<comment type="caution">
    <text evidence="15">The sequence shown here is derived from an EMBL/GenBank/DDBJ whole genome shotgun (WGS) entry which is preliminary data.</text>
</comment>
<evidence type="ECO:0000256" key="7">
    <source>
        <dbReference type="ARBA" id="ARBA00023136"/>
    </source>
</evidence>
<dbReference type="RefSeq" id="WP_191723802.1">
    <property type="nucleotide sequence ID" value="NZ_JACSQK010000006.1"/>
</dbReference>
<evidence type="ECO:0000256" key="12">
    <source>
        <dbReference type="SAM" id="SignalP"/>
    </source>
</evidence>
<evidence type="ECO:0000313" key="15">
    <source>
        <dbReference type="EMBL" id="MBD7961402.1"/>
    </source>
</evidence>
<evidence type="ECO:0000256" key="3">
    <source>
        <dbReference type="ARBA" id="ARBA00022448"/>
    </source>
</evidence>
<dbReference type="NCBIfam" id="TIGR01778">
    <property type="entry name" value="TonB-copper"/>
    <property type="match status" value="1"/>
</dbReference>
<keyword evidence="7 10" id="KW-0472">Membrane</keyword>
<proteinExistence type="inferred from homology"/>
<dbReference type="PANTHER" id="PTHR30069">
    <property type="entry name" value="TONB-DEPENDENT OUTER MEMBRANE RECEPTOR"/>
    <property type="match status" value="1"/>
</dbReference>
<evidence type="ECO:0000256" key="10">
    <source>
        <dbReference type="PROSITE-ProRule" id="PRU01360"/>
    </source>
</evidence>
<feature type="domain" description="TonB-dependent receptor plug" evidence="14">
    <location>
        <begin position="66"/>
        <end position="158"/>
    </location>
</feature>
<evidence type="ECO:0000259" key="14">
    <source>
        <dbReference type="Pfam" id="PF07715"/>
    </source>
</evidence>
<keyword evidence="4 10" id="KW-1134">Transmembrane beta strand</keyword>
<keyword evidence="3 10" id="KW-0813">Transport</keyword>
<evidence type="ECO:0000256" key="4">
    <source>
        <dbReference type="ARBA" id="ARBA00022452"/>
    </source>
</evidence>
<evidence type="ECO:0000259" key="13">
    <source>
        <dbReference type="Pfam" id="PF00593"/>
    </source>
</evidence>
<dbReference type="CDD" id="cd01347">
    <property type="entry name" value="ligand_gated_channel"/>
    <property type="match status" value="1"/>
</dbReference>
<evidence type="ECO:0000256" key="1">
    <source>
        <dbReference type="ARBA" id="ARBA00004571"/>
    </source>
</evidence>
<dbReference type="EMBL" id="JACSQK010000006">
    <property type="protein sequence ID" value="MBD7961402.1"/>
    <property type="molecule type" value="Genomic_DNA"/>
</dbReference>
<dbReference type="InterPro" id="IPR012910">
    <property type="entry name" value="Plug_dom"/>
</dbReference>
<dbReference type="Pfam" id="PF00593">
    <property type="entry name" value="TonB_dep_Rec_b-barrel"/>
    <property type="match status" value="1"/>
</dbReference>